<evidence type="ECO:0000256" key="2">
    <source>
        <dbReference type="ARBA" id="ARBA00023125"/>
    </source>
</evidence>
<dbReference type="EMBL" id="CADIKG010000026">
    <property type="protein sequence ID" value="CAB3769749.1"/>
    <property type="molecule type" value="Genomic_DNA"/>
</dbReference>
<name>A0A1X1P7J4_9BURK</name>
<dbReference type="InterPro" id="IPR009057">
    <property type="entry name" value="Homeodomain-like_sf"/>
</dbReference>
<dbReference type="SUPFAM" id="SSF48498">
    <property type="entry name" value="Tetracyclin repressor-like, C-terminal domain"/>
    <property type="match status" value="1"/>
</dbReference>
<keyword evidence="8" id="KW-1185">Reference proteome</keyword>
<dbReference type="PANTHER" id="PTHR47506:SF1">
    <property type="entry name" value="HTH-TYPE TRANSCRIPTIONAL REGULATOR YJDC"/>
    <property type="match status" value="1"/>
</dbReference>
<reference evidence="7 8" key="1">
    <citation type="submission" date="2017-04" db="EMBL/GenBank/DDBJ databases">
        <title>Burkholderia puraquae sp. nov., a novel Burkholderia cepacia complex species from hospital setting samples.</title>
        <authorList>
            <person name="Martina P."/>
            <person name="Leguizamon M."/>
            <person name="Prieto C."/>
            <person name="Sousa S."/>
            <person name="Montanaro P."/>
            <person name="Draghi W."/>
            <person name="Staembler M."/>
            <person name="Bettiol M."/>
            <person name="Figoli C."/>
            <person name="Palau J."/>
            <person name="Alvarez F."/>
            <person name="Benetti S."/>
            <person name="Anchat E."/>
            <person name="Vescina C."/>
            <person name="Ferreras J."/>
            <person name="Lasch P."/>
            <person name="Lagares A."/>
            <person name="Zorreguieta A."/>
            <person name="Yantorno O."/>
            <person name="Bosch A."/>
        </authorList>
    </citation>
    <scope>NUCLEOTIDE SEQUENCE [LARGE SCALE GENOMIC DNA]</scope>
    <source>
        <strain evidence="7 8">CAMPA 1040</strain>
    </source>
</reference>
<dbReference type="GO" id="GO:0003677">
    <property type="term" value="F:DNA binding"/>
    <property type="evidence" value="ECO:0007669"/>
    <property type="project" value="UniProtKB-UniRule"/>
</dbReference>
<organism evidence="7 8">
    <name type="scientific">Burkholderia puraquae</name>
    <dbReference type="NCBI Taxonomy" id="1904757"/>
    <lineage>
        <taxon>Bacteria</taxon>
        <taxon>Pseudomonadati</taxon>
        <taxon>Pseudomonadota</taxon>
        <taxon>Betaproteobacteria</taxon>
        <taxon>Burkholderiales</taxon>
        <taxon>Burkholderiaceae</taxon>
        <taxon>Burkholderia</taxon>
        <taxon>Burkholderia cepacia complex</taxon>
    </lineage>
</organism>
<dbReference type="Proteomes" id="UP000193146">
    <property type="component" value="Unassembled WGS sequence"/>
</dbReference>
<gene>
    <name evidence="7" type="ORF">B7G54_32480</name>
    <name evidence="6" type="ORF">LMG29660_06436</name>
</gene>
<feature type="domain" description="HTH tetR-type" evidence="5">
    <location>
        <begin position="4"/>
        <end position="64"/>
    </location>
</feature>
<evidence type="ECO:0000313" key="9">
    <source>
        <dbReference type="Proteomes" id="UP000494135"/>
    </source>
</evidence>
<sequence>MSQPSARDRILETAAHLFYQDGFRATGIDKIIAESGVAKMSLYRHFASKSELIAAFLDRRHEFWMHWFVEEVEARFAQRAELSVIAEALGEWFAQEDFRGCAFINVVAEAGSTGDPGHLQQAVSHKHALEQYISELAGRLGLQSPATVAADAMLCVEGMIVRYQVTHDSTVVDSGKRVLARIEEGASTRRRSKAA</sequence>
<dbReference type="RefSeq" id="WP_085042834.1">
    <property type="nucleotide sequence ID" value="NZ_CADIKG010000026.1"/>
</dbReference>
<protein>
    <submittedName>
        <fullName evidence="7">TetR family transcriptional regulator</fullName>
    </submittedName>
</protein>
<evidence type="ECO:0000313" key="8">
    <source>
        <dbReference type="Proteomes" id="UP000193146"/>
    </source>
</evidence>
<evidence type="ECO:0000313" key="7">
    <source>
        <dbReference type="EMBL" id="ORT80977.1"/>
    </source>
</evidence>
<dbReference type="PROSITE" id="PS50977">
    <property type="entry name" value="HTH_TETR_2"/>
    <property type="match status" value="1"/>
</dbReference>
<proteinExistence type="predicted"/>
<reference evidence="6 9" key="2">
    <citation type="submission" date="2020-04" db="EMBL/GenBank/DDBJ databases">
        <authorList>
            <person name="De Canck E."/>
        </authorList>
    </citation>
    <scope>NUCLEOTIDE SEQUENCE [LARGE SCALE GENOMIC DNA]</scope>
    <source>
        <strain evidence="6 9">LMG 29660</strain>
    </source>
</reference>
<dbReference type="PANTHER" id="PTHR47506">
    <property type="entry name" value="TRANSCRIPTIONAL REGULATORY PROTEIN"/>
    <property type="match status" value="1"/>
</dbReference>
<dbReference type="PRINTS" id="PR00455">
    <property type="entry name" value="HTHTETR"/>
</dbReference>
<dbReference type="InterPro" id="IPR036271">
    <property type="entry name" value="Tet_transcr_reg_TetR-rel_C_sf"/>
</dbReference>
<evidence type="ECO:0000259" key="5">
    <source>
        <dbReference type="PROSITE" id="PS50977"/>
    </source>
</evidence>
<dbReference type="InterPro" id="IPR001647">
    <property type="entry name" value="HTH_TetR"/>
</dbReference>
<evidence type="ECO:0000313" key="6">
    <source>
        <dbReference type="EMBL" id="CAB3769749.1"/>
    </source>
</evidence>
<accession>A0A1X1P7J4</accession>
<dbReference type="Pfam" id="PF00440">
    <property type="entry name" value="TetR_N"/>
    <property type="match status" value="1"/>
</dbReference>
<keyword evidence="3" id="KW-0804">Transcription</keyword>
<dbReference type="Gene3D" id="1.10.357.10">
    <property type="entry name" value="Tetracycline Repressor, domain 2"/>
    <property type="match status" value="1"/>
</dbReference>
<evidence type="ECO:0000256" key="1">
    <source>
        <dbReference type="ARBA" id="ARBA00023015"/>
    </source>
</evidence>
<dbReference type="OrthoDB" id="116240at2"/>
<dbReference type="EMBL" id="NBYX01000026">
    <property type="protein sequence ID" value="ORT80977.1"/>
    <property type="molecule type" value="Genomic_DNA"/>
</dbReference>
<keyword evidence="1" id="KW-0805">Transcription regulation</keyword>
<evidence type="ECO:0000256" key="4">
    <source>
        <dbReference type="PROSITE-ProRule" id="PRU00335"/>
    </source>
</evidence>
<dbReference type="AlphaFoldDB" id="A0A1X1P7J4"/>
<keyword evidence="2 4" id="KW-0238">DNA-binding</keyword>
<dbReference type="Proteomes" id="UP000494135">
    <property type="component" value="Unassembled WGS sequence"/>
</dbReference>
<evidence type="ECO:0000256" key="3">
    <source>
        <dbReference type="ARBA" id="ARBA00023163"/>
    </source>
</evidence>
<dbReference type="SUPFAM" id="SSF46689">
    <property type="entry name" value="Homeodomain-like"/>
    <property type="match status" value="1"/>
</dbReference>
<feature type="DNA-binding region" description="H-T-H motif" evidence="4">
    <location>
        <begin position="27"/>
        <end position="46"/>
    </location>
</feature>